<feature type="transmembrane region" description="Helical" evidence="1">
    <location>
        <begin position="67"/>
        <end position="84"/>
    </location>
</feature>
<comment type="caution">
    <text evidence="2">The sequence shown here is derived from an EMBL/GenBank/DDBJ whole genome shotgun (WGS) entry which is preliminary data.</text>
</comment>
<organism evidence="2 3">
    <name type="scientific">Actinomadura litoris</name>
    <dbReference type="NCBI Taxonomy" id="2678616"/>
    <lineage>
        <taxon>Bacteria</taxon>
        <taxon>Bacillati</taxon>
        <taxon>Actinomycetota</taxon>
        <taxon>Actinomycetes</taxon>
        <taxon>Streptosporangiales</taxon>
        <taxon>Thermomonosporaceae</taxon>
        <taxon>Actinomadura</taxon>
    </lineage>
</organism>
<keyword evidence="3" id="KW-1185">Reference proteome</keyword>
<dbReference type="AlphaFoldDB" id="A0A7K1L5V2"/>
<evidence type="ECO:0000256" key="1">
    <source>
        <dbReference type="SAM" id="Phobius"/>
    </source>
</evidence>
<evidence type="ECO:0000313" key="2">
    <source>
        <dbReference type="EMBL" id="MUN39804.1"/>
    </source>
</evidence>
<keyword evidence="1" id="KW-0472">Membrane</keyword>
<sequence>MHRHTLSIGPDYQVYQLRNVARVQVLDWKPDLGYGSISSVLWKMILAVIAVVVAGVAANTATSDAGWVNWVGLAAAVLAVRYLYQAIRIALRRTQWALVLETTGIPIAVITGKQREPVVELHRFIVNSIENPPAHVQTWHIGHLNMVGGDQINQSGEGNKWGKVLNG</sequence>
<name>A0A7K1L5V2_9ACTN</name>
<dbReference type="Pfam" id="PF19744">
    <property type="entry name" value="DUF6232"/>
    <property type="match status" value="1"/>
</dbReference>
<reference evidence="2 3" key="1">
    <citation type="submission" date="2019-11" db="EMBL/GenBank/DDBJ databases">
        <authorList>
            <person name="Cao P."/>
        </authorList>
    </citation>
    <scope>NUCLEOTIDE SEQUENCE [LARGE SCALE GENOMIC DNA]</scope>
    <source>
        <strain evidence="2 3">NEAU-AAG5</strain>
    </source>
</reference>
<dbReference type="InterPro" id="IPR045629">
    <property type="entry name" value="DUF6232"/>
</dbReference>
<dbReference type="RefSeq" id="WP_173390882.1">
    <property type="nucleotide sequence ID" value="NZ_WOFH01000009.1"/>
</dbReference>
<gene>
    <name evidence="2" type="ORF">GNZ18_24875</name>
</gene>
<accession>A0A7K1L5V2</accession>
<keyword evidence="1" id="KW-1133">Transmembrane helix</keyword>
<evidence type="ECO:0000313" key="3">
    <source>
        <dbReference type="Proteomes" id="UP000432015"/>
    </source>
</evidence>
<protein>
    <submittedName>
        <fullName evidence="2">Uncharacterized protein</fullName>
    </submittedName>
</protein>
<dbReference type="EMBL" id="WOFH01000009">
    <property type="protein sequence ID" value="MUN39804.1"/>
    <property type="molecule type" value="Genomic_DNA"/>
</dbReference>
<dbReference type="Proteomes" id="UP000432015">
    <property type="component" value="Unassembled WGS sequence"/>
</dbReference>
<feature type="transmembrane region" description="Helical" evidence="1">
    <location>
        <begin position="40"/>
        <end position="61"/>
    </location>
</feature>
<proteinExistence type="predicted"/>
<keyword evidence="1" id="KW-0812">Transmembrane</keyword>